<dbReference type="EMBL" id="JASDAP010000008">
    <property type="protein sequence ID" value="KAK1899233.1"/>
    <property type="molecule type" value="Genomic_DNA"/>
</dbReference>
<comment type="caution">
    <text evidence="2">The sequence shown here is derived from an EMBL/GenBank/DDBJ whole genome shotgun (WGS) entry which is preliminary data.</text>
</comment>
<name>A0AAD9CCH7_DISEL</name>
<gene>
    <name evidence="2" type="ORF">KUDE01_018754</name>
</gene>
<accession>A0AAD9CCH7</accession>
<feature type="compositionally biased region" description="Low complexity" evidence="1">
    <location>
        <begin position="97"/>
        <end position="106"/>
    </location>
</feature>
<feature type="region of interest" description="Disordered" evidence="1">
    <location>
        <begin position="40"/>
        <end position="64"/>
    </location>
</feature>
<evidence type="ECO:0000313" key="2">
    <source>
        <dbReference type="EMBL" id="KAK1899233.1"/>
    </source>
</evidence>
<keyword evidence="3" id="KW-1185">Reference proteome</keyword>
<evidence type="ECO:0000313" key="3">
    <source>
        <dbReference type="Proteomes" id="UP001228049"/>
    </source>
</evidence>
<protein>
    <submittedName>
        <fullName evidence="2">Filamentous hemagglutinin</fullName>
    </submittedName>
</protein>
<reference evidence="2" key="1">
    <citation type="submission" date="2023-04" db="EMBL/GenBank/DDBJ databases">
        <title>Chromosome-level genome of Chaenocephalus aceratus.</title>
        <authorList>
            <person name="Park H."/>
        </authorList>
    </citation>
    <scope>NUCLEOTIDE SEQUENCE</scope>
    <source>
        <strain evidence="2">DE</strain>
        <tissue evidence="2">Muscle</tissue>
    </source>
</reference>
<feature type="region of interest" description="Disordered" evidence="1">
    <location>
        <begin position="76"/>
        <end position="106"/>
    </location>
</feature>
<dbReference type="PROSITE" id="PS51257">
    <property type="entry name" value="PROKAR_LIPOPROTEIN"/>
    <property type="match status" value="1"/>
</dbReference>
<sequence>MTRPGSHCNIVVSHDNHDTNSLYFLVLVMLGAGCIREPDTVSEPEAEGRTKPGSPPARPSPVKSLFRRVSDRLVRIDLGTPGPRSCSSLPSTPPSSPTSSPSSPLSSWRLHIAGLRRRLGLSDPDLATSSQPPPCYPVLRRTSQNDPPLTPHPPCPKLMSSLSPRHVPTSVHTPHADS</sequence>
<dbReference type="AlphaFoldDB" id="A0AAD9CCH7"/>
<feature type="region of interest" description="Disordered" evidence="1">
    <location>
        <begin position="122"/>
        <end position="178"/>
    </location>
</feature>
<dbReference type="Proteomes" id="UP001228049">
    <property type="component" value="Unassembled WGS sequence"/>
</dbReference>
<organism evidence="2 3">
    <name type="scientific">Dissostichus eleginoides</name>
    <name type="common">Patagonian toothfish</name>
    <name type="synonym">Dissostichus amissus</name>
    <dbReference type="NCBI Taxonomy" id="100907"/>
    <lineage>
        <taxon>Eukaryota</taxon>
        <taxon>Metazoa</taxon>
        <taxon>Chordata</taxon>
        <taxon>Craniata</taxon>
        <taxon>Vertebrata</taxon>
        <taxon>Euteleostomi</taxon>
        <taxon>Actinopterygii</taxon>
        <taxon>Neopterygii</taxon>
        <taxon>Teleostei</taxon>
        <taxon>Neoteleostei</taxon>
        <taxon>Acanthomorphata</taxon>
        <taxon>Eupercaria</taxon>
        <taxon>Perciformes</taxon>
        <taxon>Notothenioidei</taxon>
        <taxon>Nototheniidae</taxon>
        <taxon>Dissostichus</taxon>
    </lineage>
</organism>
<proteinExistence type="predicted"/>
<evidence type="ECO:0000256" key="1">
    <source>
        <dbReference type="SAM" id="MobiDB-lite"/>
    </source>
</evidence>